<dbReference type="Proteomes" id="UP000583266">
    <property type="component" value="Unassembled WGS sequence"/>
</dbReference>
<dbReference type="RefSeq" id="WP_169227836.1">
    <property type="nucleotide sequence ID" value="NZ_JABBGC010000003.1"/>
</dbReference>
<organism evidence="1 2">
    <name type="scientific">Chitinophaga fulva</name>
    <dbReference type="NCBI Taxonomy" id="2728842"/>
    <lineage>
        <taxon>Bacteria</taxon>
        <taxon>Pseudomonadati</taxon>
        <taxon>Bacteroidota</taxon>
        <taxon>Chitinophagia</taxon>
        <taxon>Chitinophagales</taxon>
        <taxon>Chitinophagaceae</taxon>
        <taxon>Chitinophaga</taxon>
    </lineage>
</organism>
<evidence type="ECO:0000313" key="2">
    <source>
        <dbReference type="Proteomes" id="UP000583266"/>
    </source>
</evidence>
<comment type="caution">
    <text evidence="1">The sequence shown here is derived from an EMBL/GenBank/DDBJ whole genome shotgun (WGS) entry which is preliminary data.</text>
</comment>
<keyword evidence="2" id="KW-1185">Reference proteome</keyword>
<dbReference type="EMBL" id="JABBGC010000003">
    <property type="protein sequence ID" value="NML40756.1"/>
    <property type="molecule type" value="Genomic_DNA"/>
</dbReference>
<sequence>MKKIHILLFSTVVVAITAGTLASEARISSRIYLENPLFLGTCDVVITGKTITASGTDITYATSIPGPCDLVYITDAWIN</sequence>
<evidence type="ECO:0000313" key="1">
    <source>
        <dbReference type="EMBL" id="NML40756.1"/>
    </source>
</evidence>
<protein>
    <submittedName>
        <fullName evidence="1">Uncharacterized protein</fullName>
    </submittedName>
</protein>
<proteinExistence type="predicted"/>
<name>A0A848GQE2_9BACT</name>
<gene>
    <name evidence="1" type="ORF">HHL17_26400</name>
</gene>
<reference evidence="1 2" key="1">
    <citation type="submission" date="2020-04" db="EMBL/GenBank/DDBJ databases">
        <title>Chitinophaga sp. G-6-1-13 sp. nov., isolated from soil.</title>
        <authorList>
            <person name="Dahal R.H."/>
            <person name="Chaudhary D.K."/>
        </authorList>
    </citation>
    <scope>NUCLEOTIDE SEQUENCE [LARGE SCALE GENOMIC DNA]</scope>
    <source>
        <strain evidence="1 2">G-6-1-13</strain>
    </source>
</reference>
<accession>A0A848GQE2</accession>
<dbReference type="AlphaFoldDB" id="A0A848GQE2"/>